<keyword evidence="1" id="KW-0812">Transmembrane</keyword>
<sequence length="68" mass="7868">MHSNSCARARMAFGVYSRTRMLLFITLAALYIVAVQRWFFVCPPHHATAVKIGFDCRGDAYDDWYADY</sequence>
<proteinExistence type="predicted"/>
<keyword evidence="3" id="KW-1185">Reference proteome</keyword>
<keyword evidence="1" id="KW-0472">Membrane</keyword>
<accession>A0ABN0AYP2</accession>
<reference evidence="2 3" key="1">
    <citation type="submission" date="2010-08" db="EMBL/GenBank/DDBJ databases">
        <authorList>
            <person name="Durkin A.S."/>
            <person name="Madupu R."/>
            <person name="Torralba M."/>
            <person name="Gillis M."/>
            <person name="Methe B."/>
            <person name="Sutton G."/>
            <person name="Nelson K.E."/>
        </authorList>
    </citation>
    <scope>NUCLEOTIDE SEQUENCE [LARGE SCALE GENOMIC DNA]</scope>
    <source>
        <strain evidence="2 3">PB189-T1-4</strain>
    </source>
</reference>
<feature type="transmembrane region" description="Helical" evidence="1">
    <location>
        <begin position="21"/>
        <end position="40"/>
    </location>
</feature>
<dbReference type="EMBL" id="AEDQ01000033">
    <property type="protein sequence ID" value="EFL43647.1"/>
    <property type="molecule type" value="Genomic_DNA"/>
</dbReference>
<name>A0ABN0AYP2_9ACTN</name>
<evidence type="ECO:0000313" key="2">
    <source>
        <dbReference type="EMBL" id="EFL43647.1"/>
    </source>
</evidence>
<comment type="caution">
    <text evidence="2">The sequence shown here is derived from an EMBL/GenBank/DDBJ whole genome shotgun (WGS) entry which is preliminary data.</text>
</comment>
<protein>
    <submittedName>
        <fullName evidence="2">Uncharacterized protein</fullName>
    </submittedName>
</protein>
<organism evidence="2 3">
    <name type="scientific">Fannyhessea vaginae PB189-T1-4</name>
    <dbReference type="NCBI Taxonomy" id="866774"/>
    <lineage>
        <taxon>Bacteria</taxon>
        <taxon>Bacillati</taxon>
        <taxon>Actinomycetota</taxon>
        <taxon>Coriobacteriia</taxon>
        <taxon>Coriobacteriales</taxon>
        <taxon>Atopobiaceae</taxon>
        <taxon>Fannyhessea</taxon>
    </lineage>
</organism>
<gene>
    <name evidence="2" type="ORF">HMPREF9248_0665</name>
</gene>
<evidence type="ECO:0000256" key="1">
    <source>
        <dbReference type="SAM" id="Phobius"/>
    </source>
</evidence>
<dbReference type="Proteomes" id="UP000004431">
    <property type="component" value="Unassembled WGS sequence"/>
</dbReference>
<keyword evidence="1" id="KW-1133">Transmembrane helix</keyword>
<evidence type="ECO:0000313" key="3">
    <source>
        <dbReference type="Proteomes" id="UP000004431"/>
    </source>
</evidence>